<dbReference type="Proteomes" id="UP001143307">
    <property type="component" value="Unassembled WGS sequence"/>
</dbReference>
<dbReference type="Pfam" id="PF00685">
    <property type="entry name" value="Sulfotransfer_1"/>
    <property type="match status" value="1"/>
</dbReference>
<keyword evidence="2" id="KW-0808">Transferase</keyword>
<keyword evidence="5" id="KW-1185">Reference proteome</keyword>
<comment type="similarity">
    <text evidence="1">Belongs to the sulfotransferase 1 family.</text>
</comment>
<evidence type="ECO:0000313" key="4">
    <source>
        <dbReference type="EMBL" id="MCX2974522.1"/>
    </source>
</evidence>
<dbReference type="InterPro" id="IPR000863">
    <property type="entry name" value="Sulfotransferase_dom"/>
</dbReference>
<organism evidence="4 5">
    <name type="scientific">Candidatus Seongchinamella marina</name>
    <dbReference type="NCBI Taxonomy" id="2518990"/>
    <lineage>
        <taxon>Bacteria</taxon>
        <taxon>Pseudomonadati</taxon>
        <taxon>Pseudomonadota</taxon>
        <taxon>Gammaproteobacteria</taxon>
        <taxon>Cellvibrionales</taxon>
        <taxon>Halieaceae</taxon>
        <taxon>Seongchinamella</taxon>
    </lineage>
</organism>
<reference evidence="4" key="1">
    <citation type="submission" date="2019-02" db="EMBL/GenBank/DDBJ databases">
        <authorList>
            <person name="Li S.-H."/>
        </authorList>
    </citation>
    <scope>NUCLEOTIDE SEQUENCE</scope>
    <source>
        <strain evidence="4">IMCC8485</strain>
    </source>
</reference>
<dbReference type="EMBL" id="SHNP01000004">
    <property type="protein sequence ID" value="MCX2974522.1"/>
    <property type="molecule type" value="Genomic_DNA"/>
</dbReference>
<sequence>MNLPSVTRVYENHHLDSPRWERFATRPGDILVTTAYKSGTTWMQTIVANLLFQEQEIPGPIMDLSPWIDMRPNDFTAIQEITAAQSHRRFLKTHLPLDGIPFKSDMRYIYVGRDLRDVFMSMWNHYGNHSDLFFDVINNPDSLHGEPLPRCPEDIKAYWRQWSTKGSFDWEHDGYPHWSASHHAQTWWDYRHLSNILFIHHQDLLDDPSGEIARIAEFLEIDTSANNLAKIVEAVSFKTMQANSDNVLGNAQVFWNGGGKRFLNKGTNGRWREVLDENDLKLYEALKQRSLSESCAAWLEQGRAACPDLN</sequence>
<name>A0ABT3SYX5_9GAMM</name>
<evidence type="ECO:0000259" key="3">
    <source>
        <dbReference type="Pfam" id="PF00685"/>
    </source>
</evidence>
<comment type="caution">
    <text evidence="4">The sequence shown here is derived from an EMBL/GenBank/DDBJ whole genome shotgun (WGS) entry which is preliminary data.</text>
</comment>
<dbReference type="PANTHER" id="PTHR11783">
    <property type="entry name" value="SULFOTRANSFERASE SULT"/>
    <property type="match status" value="1"/>
</dbReference>
<proteinExistence type="inferred from homology"/>
<feature type="domain" description="Sulfotransferase" evidence="3">
    <location>
        <begin position="28"/>
        <end position="288"/>
    </location>
</feature>
<dbReference type="SUPFAM" id="SSF52540">
    <property type="entry name" value="P-loop containing nucleoside triphosphate hydrolases"/>
    <property type="match status" value="1"/>
</dbReference>
<evidence type="ECO:0000256" key="2">
    <source>
        <dbReference type="ARBA" id="ARBA00022679"/>
    </source>
</evidence>
<dbReference type="InterPro" id="IPR027417">
    <property type="entry name" value="P-loop_NTPase"/>
</dbReference>
<dbReference type="RefSeq" id="WP_279253277.1">
    <property type="nucleotide sequence ID" value="NZ_SHNP01000004.1"/>
</dbReference>
<evidence type="ECO:0000256" key="1">
    <source>
        <dbReference type="ARBA" id="ARBA00005771"/>
    </source>
</evidence>
<gene>
    <name evidence="4" type="ORF">EYC87_13090</name>
</gene>
<dbReference type="Gene3D" id="3.40.50.300">
    <property type="entry name" value="P-loop containing nucleotide triphosphate hydrolases"/>
    <property type="match status" value="1"/>
</dbReference>
<accession>A0ABT3SYX5</accession>
<evidence type="ECO:0000313" key="5">
    <source>
        <dbReference type="Proteomes" id="UP001143307"/>
    </source>
</evidence>
<protein>
    <submittedName>
        <fullName evidence="4">Sulfotransferase domain-containing protein</fullName>
    </submittedName>
</protein>